<dbReference type="Pfam" id="PF10592">
    <property type="entry name" value="AIPR"/>
    <property type="match status" value="1"/>
</dbReference>
<name>I3ILJ7_9BACT</name>
<sequence length="702" mass="81013">MFENEELIKFYTDIQEEIKFSLLTEEEGANPEQIFTDVALTMLSDAGETENYRICYDEKLSKRGVEHKLNAYALSENYETLDLFITIYNVDSKIETIAKADADKALTKLSKFFHNSFNKLYVNEIEESSEIFDLANTLSNLPEIQENLVRINAFLITNHEFKTDYKTSKKVAGYPIFYRVIDINYLFNLSEKSRIPIEIDFQKLSIPLLCISSNVELEGYQSYLSIIPGTVLAHIYESYGLRLLEQNVRSSLQFTGKINQGIRNTILTEPHMFLAFNNGIAATAEEVRCIDLPDGQGKAISFIKDFQIVNGGQTTAAIYHASKKYNAKITDIYVQMKLTTIKNTDKFAETVGRIAEYANTQNKVSVSDLSSNKESLIMLEHLSRTIWAPPKTGESVQTRWFFERARGQYKNERIRQGFTPSKRKSFDLKNPRNQMFTKEQLAKYINSYQEIYKNNKLLVGPHHVVLGSQKNYAQFLLHNFPEKPDEIYFQDTVSKAIIFKTAEKVYGVSPDSIGDMRYITVPYSIAWLTQKISNKLDLYFIWKNQSLSDDFNNLLYDLMSQADRFIRENAPGALYGEWAKKKECWLVVKDQAFDVDLALINKYLKKEESDSIHSGDQQNIDTLLRQKKLQEIKELGAENWKTIFLWCKNNDSFPLFYTNLAHTIGRKLRDSITLTHREICGGSMLLEEIAKKSSLLQDIYEM</sequence>
<organism evidence="3 4">
    <name type="scientific">Candidatus Jettenia caeni</name>
    <dbReference type="NCBI Taxonomy" id="247490"/>
    <lineage>
        <taxon>Bacteria</taxon>
        <taxon>Pseudomonadati</taxon>
        <taxon>Planctomycetota</taxon>
        <taxon>Candidatus Brocadiia</taxon>
        <taxon>Candidatus Brocadiales</taxon>
        <taxon>Candidatus Brocadiaceae</taxon>
        <taxon>Candidatus Jettenia</taxon>
    </lineage>
</organism>
<feature type="domain" description="Abortive phage infection protein C-terminal" evidence="1">
    <location>
        <begin position="244"/>
        <end position="569"/>
    </location>
</feature>
<proteinExistence type="predicted"/>
<dbReference type="InterPro" id="IPR018891">
    <property type="entry name" value="AIPR_C"/>
</dbReference>
<evidence type="ECO:0000259" key="2">
    <source>
        <dbReference type="Pfam" id="PF22879"/>
    </source>
</evidence>
<evidence type="ECO:0000259" key="1">
    <source>
        <dbReference type="Pfam" id="PF10592"/>
    </source>
</evidence>
<dbReference type="STRING" id="247490.KSU1_C0996"/>
<gene>
    <name evidence="3" type="ORF">KSU1_C0996</name>
</gene>
<protein>
    <submittedName>
        <fullName evidence="3">Hypothetical phage protein</fullName>
    </submittedName>
</protein>
<comment type="caution">
    <text evidence="3">The sequence shown here is derived from an EMBL/GenBank/DDBJ whole genome shotgun (WGS) entry which is preliminary data.</text>
</comment>
<accession>I3ILJ7</accession>
<keyword evidence="4" id="KW-1185">Reference proteome</keyword>
<dbReference type="InterPro" id="IPR055101">
    <property type="entry name" value="AIPR_N"/>
</dbReference>
<dbReference type="Proteomes" id="UP000002985">
    <property type="component" value="Unassembled WGS sequence"/>
</dbReference>
<evidence type="ECO:0000313" key="4">
    <source>
        <dbReference type="Proteomes" id="UP000002985"/>
    </source>
</evidence>
<evidence type="ECO:0000313" key="3">
    <source>
        <dbReference type="EMBL" id="GAB62592.1"/>
    </source>
</evidence>
<reference evidence="3 4" key="1">
    <citation type="journal article" date="2012" name="FEBS Lett.">
        <title>Anammox organism KSU-1 expresses a NirK-type copper-containing nitrite reductase instead of a NirS-type with cytochrome cd1.</title>
        <authorList>
            <person name="Hira D."/>
            <person name="Toh H."/>
            <person name="Migita C.T."/>
            <person name="Okubo H."/>
            <person name="Nishiyama T."/>
            <person name="Hattori M."/>
            <person name="Furukawa K."/>
            <person name="Fujii T."/>
        </authorList>
    </citation>
    <scope>NUCLEOTIDE SEQUENCE [LARGE SCALE GENOMIC DNA]</scope>
</reference>
<dbReference type="AlphaFoldDB" id="I3ILJ7"/>
<dbReference type="Pfam" id="PF22879">
    <property type="entry name" value="AIPR_N"/>
    <property type="match status" value="1"/>
</dbReference>
<feature type="domain" description="Abortive infection phage resistance protein N-terminal" evidence="2">
    <location>
        <begin position="35"/>
        <end position="188"/>
    </location>
</feature>
<dbReference type="eggNOG" id="ENOG502Z7VT">
    <property type="taxonomic scope" value="Bacteria"/>
</dbReference>
<dbReference type="OrthoDB" id="9806213at2"/>
<dbReference type="EMBL" id="BAFH01000003">
    <property type="protein sequence ID" value="GAB62592.1"/>
    <property type="molecule type" value="Genomic_DNA"/>
</dbReference>